<dbReference type="AlphaFoldDB" id="G9P1X6"/>
<gene>
    <name evidence="2" type="ORF">TRIATDRAFT_320677</name>
</gene>
<evidence type="ECO:0000313" key="2">
    <source>
        <dbReference type="EMBL" id="EHK43403.1"/>
    </source>
</evidence>
<sequence length="195" mass="21131">MYRWGSNPGSPPPQHPAPIQRPSSTQPASNPAPSITASANWRHCSARPVIIWSPAHATATPWPDPQALAAADWIGSRALVLVPGKRRGSTDFHTPHACAHAKASAPPKQKNPNLLVHEAASARRILHRLLSPRPGFLTPFIIASPAEPLRRQPHHRPRLVPSSPSPPRNLLQLVLLTFPSPLPPSAAAIFCRTLR</sequence>
<organism evidence="2 3">
    <name type="scientific">Hypocrea atroviridis (strain ATCC 20476 / IMI 206040)</name>
    <name type="common">Trichoderma atroviride</name>
    <dbReference type="NCBI Taxonomy" id="452589"/>
    <lineage>
        <taxon>Eukaryota</taxon>
        <taxon>Fungi</taxon>
        <taxon>Dikarya</taxon>
        <taxon>Ascomycota</taxon>
        <taxon>Pezizomycotina</taxon>
        <taxon>Sordariomycetes</taxon>
        <taxon>Hypocreomycetidae</taxon>
        <taxon>Hypocreales</taxon>
        <taxon>Hypocreaceae</taxon>
        <taxon>Trichoderma</taxon>
    </lineage>
</organism>
<dbReference type="EMBL" id="ABDG02000026">
    <property type="protein sequence ID" value="EHK43403.1"/>
    <property type="molecule type" value="Genomic_DNA"/>
</dbReference>
<evidence type="ECO:0000256" key="1">
    <source>
        <dbReference type="SAM" id="MobiDB-lite"/>
    </source>
</evidence>
<proteinExistence type="predicted"/>
<protein>
    <submittedName>
        <fullName evidence="2">Uncharacterized protein</fullName>
    </submittedName>
</protein>
<dbReference type="OrthoDB" id="10671659at2759"/>
<evidence type="ECO:0000313" key="3">
    <source>
        <dbReference type="Proteomes" id="UP000005426"/>
    </source>
</evidence>
<dbReference type="GeneID" id="25783541"/>
<dbReference type="KEGG" id="tatv:25783541"/>
<keyword evidence="3" id="KW-1185">Reference proteome</keyword>
<accession>G9P1X6</accession>
<feature type="region of interest" description="Disordered" evidence="1">
    <location>
        <begin position="1"/>
        <end position="36"/>
    </location>
</feature>
<feature type="compositionally biased region" description="Polar residues" evidence="1">
    <location>
        <begin position="23"/>
        <end position="36"/>
    </location>
</feature>
<reference evidence="2 3" key="1">
    <citation type="journal article" date="2011" name="Genome Biol.">
        <title>Comparative genome sequence analysis underscores mycoparasitism as the ancestral life style of Trichoderma.</title>
        <authorList>
            <person name="Kubicek C.P."/>
            <person name="Herrera-Estrella A."/>
            <person name="Seidl-Seiboth V."/>
            <person name="Martinez D.A."/>
            <person name="Druzhinina I.S."/>
            <person name="Thon M."/>
            <person name="Zeilinger S."/>
            <person name="Casas-Flores S."/>
            <person name="Horwitz B.A."/>
            <person name="Mukherjee P.K."/>
            <person name="Mukherjee M."/>
            <person name="Kredics L."/>
            <person name="Alcaraz L.D."/>
            <person name="Aerts A."/>
            <person name="Antal Z."/>
            <person name="Atanasova L."/>
            <person name="Cervantes-Badillo M.G."/>
            <person name="Challacombe J."/>
            <person name="Chertkov O."/>
            <person name="McCluskey K."/>
            <person name="Coulpier F."/>
            <person name="Deshpande N."/>
            <person name="von Doehren H."/>
            <person name="Ebbole D.J."/>
            <person name="Esquivel-Naranjo E.U."/>
            <person name="Fekete E."/>
            <person name="Flipphi M."/>
            <person name="Glaser F."/>
            <person name="Gomez-Rodriguez E.Y."/>
            <person name="Gruber S."/>
            <person name="Han C."/>
            <person name="Henrissat B."/>
            <person name="Hermosa R."/>
            <person name="Hernandez-Onate M."/>
            <person name="Karaffa L."/>
            <person name="Kosti I."/>
            <person name="Le Crom S."/>
            <person name="Lindquist E."/>
            <person name="Lucas S."/>
            <person name="Luebeck M."/>
            <person name="Luebeck P.S."/>
            <person name="Margeot A."/>
            <person name="Metz B."/>
            <person name="Misra M."/>
            <person name="Nevalainen H."/>
            <person name="Omann M."/>
            <person name="Packer N."/>
            <person name="Perrone G."/>
            <person name="Uresti-Rivera E.E."/>
            <person name="Salamov A."/>
            <person name="Schmoll M."/>
            <person name="Seiboth B."/>
            <person name="Shapiro H."/>
            <person name="Sukno S."/>
            <person name="Tamayo-Ramos J.A."/>
            <person name="Tisch D."/>
            <person name="Wiest A."/>
            <person name="Wilkinson H.H."/>
            <person name="Zhang M."/>
            <person name="Coutinho P.M."/>
            <person name="Kenerley C.M."/>
            <person name="Monte E."/>
            <person name="Baker S.E."/>
            <person name="Grigoriev I.V."/>
        </authorList>
    </citation>
    <scope>NUCLEOTIDE SEQUENCE [LARGE SCALE GENOMIC DNA]</scope>
    <source>
        <strain evidence="3">ATCC 20476 / IMI 206040</strain>
    </source>
</reference>
<comment type="caution">
    <text evidence="2">The sequence shown here is derived from an EMBL/GenBank/DDBJ whole genome shotgun (WGS) entry which is preliminary data.</text>
</comment>
<dbReference type="Proteomes" id="UP000005426">
    <property type="component" value="Unassembled WGS sequence"/>
</dbReference>
<dbReference type="HOGENOM" id="CLU_1396500_0_0_1"/>
<name>G9P1X6_HYPAI</name>